<dbReference type="GO" id="GO:0006002">
    <property type="term" value="P:fructose 6-phosphate metabolic process"/>
    <property type="evidence" value="ECO:0007669"/>
    <property type="project" value="TreeGrafter"/>
</dbReference>
<dbReference type="GO" id="GO:0005986">
    <property type="term" value="P:sucrose biosynthetic process"/>
    <property type="evidence" value="ECO:0007669"/>
    <property type="project" value="TreeGrafter"/>
</dbReference>
<feature type="region of interest" description="Disordered" evidence="8">
    <location>
        <begin position="203"/>
        <end position="223"/>
    </location>
</feature>
<organism evidence="11">
    <name type="scientific">Guillardia theta</name>
    <name type="common">Cryptophyte</name>
    <name type="synonym">Cryptomonas phi</name>
    <dbReference type="NCBI Taxonomy" id="55529"/>
    <lineage>
        <taxon>Eukaryota</taxon>
        <taxon>Cryptophyceae</taxon>
        <taxon>Pyrenomonadales</taxon>
        <taxon>Geminigeraceae</taxon>
        <taxon>Guillardia</taxon>
    </lineage>
</organism>
<dbReference type="GO" id="GO:0042132">
    <property type="term" value="F:fructose 1,6-bisphosphate 1-phosphatase activity"/>
    <property type="evidence" value="ECO:0007669"/>
    <property type="project" value="UniProtKB-EC"/>
</dbReference>
<accession>A0PCY2</accession>
<dbReference type="GO" id="GO:0006000">
    <property type="term" value="P:fructose metabolic process"/>
    <property type="evidence" value="ECO:0007669"/>
    <property type="project" value="TreeGrafter"/>
</dbReference>
<feature type="non-terminal residue" evidence="11">
    <location>
        <position position="255"/>
    </location>
</feature>
<dbReference type="EMBL" id="AJ937528">
    <property type="protein sequence ID" value="CAI77904.1"/>
    <property type="molecule type" value="mRNA"/>
</dbReference>
<evidence type="ECO:0000256" key="9">
    <source>
        <dbReference type="SAM" id="SignalP"/>
    </source>
</evidence>
<dbReference type="Gene3D" id="3.30.540.10">
    <property type="entry name" value="Fructose-1,6-Bisphosphatase, subunit A, domain 1"/>
    <property type="match status" value="1"/>
</dbReference>
<evidence type="ECO:0000256" key="7">
    <source>
        <dbReference type="RuleBase" id="RU000508"/>
    </source>
</evidence>
<evidence type="ECO:0000256" key="1">
    <source>
        <dbReference type="ARBA" id="ARBA00001273"/>
    </source>
</evidence>
<keyword evidence="9" id="KW-0732">Signal</keyword>
<proteinExistence type="evidence at transcript level"/>
<evidence type="ECO:0000313" key="11">
    <source>
        <dbReference type="EMBL" id="CAI77904.1"/>
    </source>
</evidence>
<comment type="similarity">
    <text evidence="7">Belongs to the FBPase class 1 family.</text>
</comment>
<dbReference type="PRINTS" id="PR00115">
    <property type="entry name" value="F16BPHPHTASE"/>
</dbReference>
<evidence type="ECO:0000259" key="10">
    <source>
        <dbReference type="Pfam" id="PF00316"/>
    </source>
</evidence>
<dbReference type="PANTHER" id="PTHR11556">
    <property type="entry name" value="FRUCTOSE-1,6-BISPHOSPHATASE-RELATED"/>
    <property type="match status" value="1"/>
</dbReference>
<dbReference type="PANTHER" id="PTHR11556:SF1">
    <property type="entry name" value="FRUCTOSE-BISPHOSPHATASE"/>
    <property type="match status" value="1"/>
</dbReference>
<dbReference type="InterPro" id="IPR028343">
    <property type="entry name" value="FBPtase"/>
</dbReference>
<feature type="domain" description="Fructose-1-6-bisphosphatase class I N-terminal" evidence="10">
    <location>
        <begin position="71"/>
        <end position="167"/>
    </location>
</feature>
<keyword evidence="7" id="KW-0119">Carbohydrate metabolism</keyword>
<dbReference type="EC" id="3.1.3.11" evidence="3"/>
<dbReference type="SUPFAM" id="SSF56655">
    <property type="entry name" value="Carbohydrate phosphatase"/>
    <property type="match status" value="1"/>
</dbReference>
<dbReference type="GO" id="GO:0046872">
    <property type="term" value="F:metal ion binding"/>
    <property type="evidence" value="ECO:0007669"/>
    <property type="project" value="UniProtKB-KW"/>
</dbReference>
<keyword evidence="5" id="KW-0460">Magnesium</keyword>
<dbReference type="InterPro" id="IPR033391">
    <property type="entry name" value="FBPase_N"/>
</dbReference>
<evidence type="ECO:0000256" key="5">
    <source>
        <dbReference type="ARBA" id="ARBA00022842"/>
    </source>
</evidence>
<dbReference type="InterPro" id="IPR000146">
    <property type="entry name" value="FBPase_class-1"/>
</dbReference>
<evidence type="ECO:0000256" key="2">
    <source>
        <dbReference type="ARBA" id="ARBA00011881"/>
    </source>
</evidence>
<feature type="chain" id="PRO_5012248947" description="fructose-bisphosphatase" evidence="9">
    <location>
        <begin position="16"/>
        <end position="255"/>
    </location>
</feature>
<dbReference type="GO" id="GO:0030388">
    <property type="term" value="P:fructose 1,6-bisphosphate metabolic process"/>
    <property type="evidence" value="ECO:0007669"/>
    <property type="project" value="TreeGrafter"/>
</dbReference>
<keyword evidence="7 11" id="KW-0378">Hydrolase</keyword>
<evidence type="ECO:0000256" key="8">
    <source>
        <dbReference type="SAM" id="MobiDB-lite"/>
    </source>
</evidence>
<sequence>MRAVLLAVAATCASAFMAPSPVSLSRRPLRLSQSRSAAVRVPRASPVMMANIKERTVRAPVFDEVCEQTGITLTRYMMEVSRANPELRDLESLISGIQQACKTISSLVDRATITGMVGYANGGGSINVQGEEQKKLDVVTNDVLKRALRFTGKVGIIASEEEDVPVFNKDAYKVPGSEGKYQDVTVDIGSKVRHRVRSPRRLLQRRGQHPPPGTIFRRLRGGRKHGRTAWSMMTAVEGPLPLGNPSSPGECAPWL</sequence>
<evidence type="ECO:0000256" key="4">
    <source>
        <dbReference type="ARBA" id="ARBA00022723"/>
    </source>
</evidence>
<protein>
    <recommendedName>
        <fullName evidence="3">fructose-bisphosphatase</fullName>
        <ecNumber evidence="3">3.1.3.11</ecNumber>
    </recommendedName>
</protein>
<comment type="catalytic activity">
    <reaction evidence="1">
        <text>beta-D-fructose 1,6-bisphosphate + H2O = beta-D-fructose 6-phosphate + phosphate</text>
        <dbReference type="Rhea" id="RHEA:11064"/>
        <dbReference type="ChEBI" id="CHEBI:15377"/>
        <dbReference type="ChEBI" id="CHEBI:32966"/>
        <dbReference type="ChEBI" id="CHEBI:43474"/>
        <dbReference type="ChEBI" id="CHEBI:57634"/>
        <dbReference type="EC" id="3.1.3.11"/>
    </reaction>
</comment>
<feature type="signal peptide" evidence="9">
    <location>
        <begin position="1"/>
        <end position="15"/>
    </location>
</feature>
<dbReference type="Pfam" id="PF00316">
    <property type="entry name" value="FBPase"/>
    <property type="match status" value="1"/>
</dbReference>
<dbReference type="GO" id="GO:0005829">
    <property type="term" value="C:cytosol"/>
    <property type="evidence" value="ECO:0007669"/>
    <property type="project" value="TreeGrafter"/>
</dbReference>
<name>A0PCY2_GUITH</name>
<evidence type="ECO:0000256" key="3">
    <source>
        <dbReference type="ARBA" id="ARBA00013093"/>
    </source>
</evidence>
<gene>
    <name evidence="11" type="primary">fbp</name>
</gene>
<comment type="pathway">
    <text evidence="6">Carbohydrate biosynthesis.</text>
</comment>
<evidence type="ECO:0000256" key="6">
    <source>
        <dbReference type="ARBA" id="ARBA00024331"/>
    </source>
</evidence>
<keyword evidence="4" id="KW-0479">Metal-binding</keyword>
<dbReference type="AlphaFoldDB" id="A0PCY2"/>
<dbReference type="GO" id="GO:0006094">
    <property type="term" value="P:gluconeogenesis"/>
    <property type="evidence" value="ECO:0007669"/>
    <property type="project" value="TreeGrafter"/>
</dbReference>
<comment type="subunit">
    <text evidence="2">Homotetramer.</text>
</comment>
<reference evidence="11" key="1">
    <citation type="submission" date="2005-04" db="EMBL/GenBank/DDBJ databases">
        <title>Protein Targeting into the Complex Plastid of Cryptophytes.</title>
        <authorList>
            <person name="Gould S.B."/>
            <person name="Sommer M.S."/>
            <person name="Maier U.G."/>
        </authorList>
    </citation>
    <scope>NUCLEOTIDE SEQUENCE</scope>
</reference>